<name>A0A1Q9DKX9_SYMMI</name>
<sequence length="110" mass="12747">MAVLRWGPRLSHYTGASYLLVEDEDEVKGFSCPVAGRTEDLPGDLFLYQEVKDEVKGFSFPLEGRREDQTSIVKEEEEDEEEEEEEEEGVKEMPGDLFRYLEVKELSFFS</sequence>
<reference evidence="2 3" key="1">
    <citation type="submission" date="2016-02" db="EMBL/GenBank/DDBJ databases">
        <title>Genome analysis of coral dinoflagellate symbionts highlights evolutionary adaptations to a symbiotic lifestyle.</title>
        <authorList>
            <person name="Aranda M."/>
            <person name="Li Y."/>
            <person name="Liew Y.J."/>
            <person name="Baumgarten S."/>
            <person name="Simakov O."/>
            <person name="Wilson M."/>
            <person name="Piel J."/>
            <person name="Ashoor H."/>
            <person name="Bougouffa S."/>
            <person name="Bajic V.B."/>
            <person name="Ryu T."/>
            <person name="Ravasi T."/>
            <person name="Bayer T."/>
            <person name="Micklem G."/>
            <person name="Kim H."/>
            <person name="Bhak J."/>
            <person name="Lajeunesse T.C."/>
            <person name="Voolstra C.R."/>
        </authorList>
    </citation>
    <scope>NUCLEOTIDE SEQUENCE [LARGE SCALE GENOMIC DNA]</scope>
    <source>
        <strain evidence="2 3">CCMP2467</strain>
    </source>
</reference>
<keyword evidence="3" id="KW-1185">Reference proteome</keyword>
<dbReference type="AlphaFoldDB" id="A0A1Q9DKX9"/>
<dbReference type="EMBL" id="LSRX01000488">
    <property type="protein sequence ID" value="OLP95837.1"/>
    <property type="molecule type" value="Genomic_DNA"/>
</dbReference>
<gene>
    <name evidence="2" type="ORF">AK812_SmicGene21985</name>
</gene>
<feature type="region of interest" description="Disordered" evidence="1">
    <location>
        <begin position="61"/>
        <end position="94"/>
    </location>
</feature>
<organism evidence="2 3">
    <name type="scientific">Symbiodinium microadriaticum</name>
    <name type="common">Dinoflagellate</name>
    <name type="synonym">Zooxanthella microadriatica</name>
    <dbReference type="NCBI Taxonomy" id="2951"/>
    <lineage>
        <taxon>Eukaryota</taxon>
        <taxon>Sar</taxon>
        <taxon>Alveolata</taxon>
        <taxon>Dinophyceae</taxon>
        <taxon>Suessiales</taxon>
        <taxon>Symbiodiniaceae</taxon>
        <taxon>Symbiodinium</taxon>
    </lineage>
</organism>
<feature type="compositionally biased region" description="Acidic residues" evidence="1">
    <location>
        <begin position="75"/>
        <end position="89"/>
    </location>
</feature>
<protein>
    <submittedName>
        <fullName evidence="2">Uncharacterized protein</fullName>
    </submittedName>
</protein>
<evidence type="ECO:0000256" key="1">
    <source>
        <dbReference type="SAM" id="MobiDB-lite"/>
    </source>
</evidence>
<evidence type="ECO:0000313" key="3">
    <source>
        <dbReference type="Proteomes" id="UP000186817"/>
    </source>
</evidence>
<proteinExistence type="predicted"/>
<dbReference type="Proteomes" id="UP000186817">
    <property type="component" value="Unassembled WGS sequence"/>
</dbReference>
<accession>A0A1Q9DKX9</accession>
<evidence type="ECO:0000313" key="2">
    <source>
        <dbReference type="EMBL" id="OLP95837.1"/>
    </source>
</evidence>
<comment type="caution">
    <text evidence="2">The sequence shown here is derived from an EMBL/GenBank/DDBJ whole genome shotgun (WGS) entry which is preliminary data.</text>
</comment>